<dbReference type="Pfam" id="PF01364">
    <property type="entry name" value="Peptidase_C25"/>
    <property type="match status" value="1"/>
</dbReference>
<feature type="domain" description="Bacterial Ig-like" evidence="3">
    <location>
        <begin position="1504"/>
        <end position="1550"/>
    </location>
</feature>
<dbReference type="EMBL" id="CP070608">
    <property type="protein sequence ID" value="QSE96030.1"/>
    <property type="molecule type" value="Genomic_DNA"/>
</dbReference>
<dbReference type="Pfam" id="PF19077">
    <property type="entry name" value="Big_13"/>
    <property type="match status" value="1"/>
</dbReference>
<organism evidence="4 5">
    <name type="scientific">Fulvivirga lutea</name>
    <dbReference type="NCBI Taxonomy" id="2810512"/>
    <lineage>
        <taxon>Bacteria</taxon>
        <taxon>Pseudomonadati</taxon>
        <taxon>Bacteroidota</taxon>
        <taxon>Cytophagia</taxon>
        <taxon>Cytophagales</taxon>
        <taxon>Fulvivirgaceae</taxon>
        <taxon>Fulvivirga</taxon>
    </lineage>
</organism>
<dbReference type="Gene3D" id="2.60.40.10">
    <property type="entry name" value="Immunoglobulins"/>
    <property type="match status" value="1"/>
</dbReference>
<dbReference type="InterPro" id="IPR029030">
    <property type="entry name" value="Caspase-like_dom_sf"/>
</dbReference>
<accession>A0A974WE25</accession>
<evidence type="ECO:0000313" key="4">
    <source>
        <dbReference type="EMBL" id="QSE96030.1"/>
    </source>
</evidence>
<dbReference type="KEGG" id="fuv:JR347_10420"/>
<keyword evidence="5" id="KW-1185">Reference proteome</keyword>
<feature type="domain" description="Gingipain" evidence="2">
    <location>
        <begin position="409"/>
        <end position="780"/>
    </location>
</feature>
<name>A0A974WE25_9BACT</name>
<sequence>MIERMWWRGVLLVFCLVSWVNVFGQSYGFEWIDFNKSYYRVSLAEDGIYRLSFADLQNAGFPVSTVDPRRLQLFYKGEEQAIFVNGQGDAVFNTTDYIEFFGVANDGENDSRLYQPESSQPHTYYSIYTDTSSYFLTYNLTPVNGKRMTSYSENNTGGLPALTSENEEILQINATAYSPGQGYSAEEFTRYTYFDIGEGWTSTAIQENQNADFVLSGIVDQVLSDGVPRLEVLLVGRDNLSHNVSISVGPNASSLRNVGTIQFENYNNQLFTSNLLWTDISASGTLTVRVSALGVSGGNDLISTSYLKLDYPRQFDMNSAPNELFILPAQVSNKTYIEISNTPAQTQLYDVTDVNNVVRIGSNSISGGVSAIVNGTLSERRIWANGATFNTPIISRSNFRDINAANHDYLIISHKRLMQPASGSSNPVKSFAGYRASTAGGDYDTLVVEIQMLYNQFNYGISSPLAIYDFMRFMVDNGNPEFLFIIGKGLGPSLNFYRNPAGVINITQSGINYQIRDLVPAAGNPGSDIAFTAGLGGTQYEPAVPVGRLPARSSDQVMNYLNKMVEMESTPFDNLWRKNILHLSGGISEFELVNFRTFMDGFKDVAEAEFLGGEVQTIAKTSGSTVELINVADEVNKGLNLITFYGHSAPGIIDIDIGFVTDPVLGYNNAGRYPFFLINGCNAGQFFNSTITFGEDWVLAENKGALGFIAHSSFGFTGSLRRYSDFFYEVGYGDSVFVSKPIAEVQQEVARTYMETSAITDNNITQVQQMVLLGDPAVKLFGPEVPDYAITENDISVEAFNNEVLTSSLDSFAVKLTVRNYGRTRNDSLRVTINRTLSNNSIINYDSIFPRVKYLDTLVFCIKNNGENGFGNNTFSVQLDSDFSIPELDETNNSTSIDAFIPLFGTSNLYPINYSIVNEQPVELIAQSSDLIEGTRDFLFQLDTSANFDSPFLKTTTINTKLLARWVTELLPNTPANDSLVYYWRTKFSNTQSGESDEWVQSSFIFIDQGQEGWSQTEFPQIKDNIFNGLEVDETEGIIEYLKSVRDLSILTFGADTATIADVSVRINNLEYNIDNQKRCRDNTVNLIAFNKNDAIPYAALPLIFQDNRTCGRTPQVINSFTFAELESGSDDIVDYIDNVNEGDSVVLYTIGDPMPQSWSANVLAKLEEIGASSSEISSLQVGEPYILYGKKGSVAGSAVEFKTTETPVSEQQLLVNLTVTGVQSSGNILSGLIGPANSWNSVQFEATNEPSDAFNLDIIGVDLDRNETVLFSSLTSFPVDISTINSSTYPFLRLRFNNSDEQGLTPPLIDKWQVLYTPVAEGVLVAESPNFDVLNVQEGQPVEREFKFVNISKHSFLDSLQVRQEVFTRSSSQNTMNTFNIFSPEPGDTTTFSTSVVTRGKVGTNDYKISVNPRVEPEQYYDNNILDLRSNIIVAEDEIDPLLDVLFDGRYILNGDIVSPTPQITIRLKDENPYIQVSDTTAMQIFLKKECETCNFTRVPFSSNKISWTAATDEEDFKVEYRPDRLEDGTYTLRVEATDEAGNSSGDEPYLISFEVINESTVTNFYPYPNPFSTSTRFVFTLTGSDIPNEIIIQIMTVTGKVVREITQDEIGPIFIGNNLTDYAWDGRDEFGDQLANGVYLYRVFIKKGGEAVKQRSTSADKAFKNGFGKLYILR</sequence>
<evidence type="ECO:0000259" key="3">
    <source>
        <dbReference type="Pfam" id="PF19077"/>
    </source>
</evidence>
<dbReference type="InterPro" id="IPR001769">
    <property type="entry name" value="Gingipain"/>
</dbReference>
<evidence type="ECO:0000259" key="2">
    <source>
        <dbReference type="Pfam" id="PF01364"/>
    </source>
</evidence>
<dbReference type="Gene3D" id="3.40.50.1460">
    <property type="match status" value="1"/>
</dbReference>
<dbReference type="RefSeq" id="WP_205720543.1">
    <property type="nucleotide sequence ID" value="NZ_CP070608.1"/>
</dbReference>
<dbReference type="InterPro" id="IPR044016">
    <property type="entry name" value="Big_13"/>
</dbReference>
<gene>
    <name evidence="4" type="ORF">JR347_10420</name>
</gene>
<evidence type="ECO:0000256" key="1">
    <source>
        <dbReference type="ARBA" id="ARBA00022729"/>
    </source>
</evidence>
<dbReference type="InterPro" id="IPR029031">
    <property type="entry name" value="Gingipain_N_sf"/>
</dbReference>
<protein>
    <submittedName>
        <fullName evidence="4">Transporter</fullName>
    </submittedName>
</protein>
<dbReference type="InterPro" id="IPR013783">
    <property type="entry name" value="Ig-like_fold"/>
</dbReference>
<evidence type="ECO:0000313" key="5">
    <source>
        <dbReference type="Proteomes" id="UP000662783"/>
    </source>
</evidence>
<dbReference type="SUPFAM" id="SSF52129">
    <property type="entry name" value="Caspase-like"/>
    <property type="match status" value="1"/>
</dbReference>
<dbReference type="Proteomes" id="UP000662783">
    <property type="component" value="Chromosome"/>
</dbReference>
<dbReference type="Gene3D" id="3.40.50.10390">
    <property type="entry name" value="Gingipain r, domain 1"/>
    <property type="match status" value="1"/>
</dbReference>
<dbReference type="CDD" id="cd02258">
    <property type="entry name" value="Peptidase_C25_N"/>
    <property type="match status" value="1"/>
</dbReference>
<dbReference type="GO" id="GO:0006508">
    <property type="term" value="P:proteolysis"/>
    <property type="evidence" value="ECO:0007669"/>
    <property type="project" value="InterPro"/>
</dbReference>
<keyword evidence="1" id="KW-0732">Signal</keyword>
<dbReference type="GO" id="GO:0008234">
    <property type="term" value="F:cysteine-type peptidase activity"/>
    <property type="evidence" value="ECO:0007669"/>
    <property type="project" value="InterPro"/>
</dbReference>
<proteinExistence type="predicted"/>
<reference evidence="4" key="1">
    <citation type="submission" date="2021-02" db="EMBL/GenBank/DDBJ databases">
        <title>Fulvivirga sp. S481 isolated from sea water.</title>
        <authorList>
            <person name="Bae S.S."/>
            <person name="Baek K."/>
        </authorList>
    </citation>
    <scope>NUCLEOTIDE SEQUENCE</scope>
    <source>
        <strain evidence="4">S481</strain>
    </source>
</reference>
<dbReference type="Gene3D" id="2.60.40.4070">
    <property type="match status" value="1"/>
</dbReference>